<dbReference type="EMBL" id="CP011112">
    <property type="protein sequence ID" value="AKU15927.1"/>
    <property type="molecule type" value="Genomic_DNA"/>
</dbReference>
<accession>A0A0K1JGT1</accession>
<evidence type="ECO:0000256" key="1">
    <source>
        <dbReference type="SAM" id="MobiDB-lite"/>
    </source>
</evidence>
<feature type="transmembrane region" description="Helical" evidence="2">
    <location>
        <begin position="168"/>
        <end position="187"/>
    </location>
</feature>
<protein>
    <submittedName>
        <fullName evidence="3">Uncharacterized protein</fullName>
    </submittedName>
</protein>
<dbReference type="AlphaFoldDB" id="A0A0K1JGT1"/>
<gene>
    <name evidence="3" type="ORF">VV02_08790</name>
</gene>
<proteinExistence type="predicted"/>
<organism evidence="3 4">
    <name type="scientific">Luteipulveratus mongoliensis</name>
    <dbReference type="NCBI Taxonomy" id="571913"/>
    <lineage>
        <taxon>Bacteria</taxon>
        <taxon>Bacillati</taxon>
        <taxon>Actinomycetota</taxon>
        <taxon>Actinomycetes</taxon>
        <taxon>Micrococcales</taxon>
        <taxon>Dermacoccaceae</taxon>
        <taxon>Luteipulveratus</taxon>
    </lineage>
</organism>
<keyword evidence="2" id="KW-1133">Transmembrane helix</keyword>
<feature type="compositionally biased region" description="Acidic residues" evidence="1">
    <location>
        <begin position="282"/>
        <end position="293"/>
    </location>
</feature>
<reference evidence="3 4" key="1">
    <citation type="submission" date="2015-03" db="EMBL/GenBank/DDBJ databases">
        <title>Luteipulveratus halotolerans sp. nov., a novel actinobacterium (Dermacoccaceae) from Sarawak, Malaysia.</title>
        <authorList>
            <person name="Juboi H."/>
            <person name="Basik A."/>
            <person name="Shamsul S.S."/>
            <person name="Arnold P."/>
            <person name="Schmitt E.K."/>
            <person name="Sanglier J.-J."/>
            <person name="Yeo T."/>
        </authorList>
    </citation>
    <scope>NUCLEOTIDE SEQUENCE [LARGE SCALE GENOMIC DNA]</scope>
    <source>
        <strain evidence="3 4">MN07-A0370</strain>
    </source>
</reference>
<dbReference type="STRING" id="571913.VV02_08790"/>
<feature type="region of interest" description="Disordered" evidence="1">
    <location>
        <begin position="202"/>
        <end position="304"/>
    </location>
</feature>
<dbReference type="Proteomes" id="UP000066480">
    <property type="component" value="Chromosome"/>
</dbReference>
<name>A0A0K1JGT1_9MICO</name>
<evidence type="ECO:0000313" key="3">
    <source>
        <dbReference type="EMBL" id="AKU15927.1"/>
    </source>
</evidence>
<dbReference type="RefSeq" id="WP_052591007.1">
    <property type="nucleotide sequence ID" value="NZ_CP011112.1"/>
</dbReference>
<feature type="compositionally biased region" description="Basic and acidic residues" evidence="1">
    <location>
        <begin position="243"/>
        <end position="267"/>
    </location>
</feature>
<keyword evidence="2" id="KW-0472">Membrane</keyword>
<evidence type="ECO:0000256" key="2">
    <source>
        <dbReference type="SAM" id="Phobius"/>
    </source>
</evidence>
<keyword evidence="4" id="KW-1185">Reference proteome</keyword>
<evidence type="ECO:0000313" key="4">
    <source>
        <dbReference type="Proteomes" id="UP000066480"/>
    </source>
</evidence>
<sequence>MLPVLILAGGIWAGMARQLEPTYTGFGSYAFVYPHSDQIKADAPDPRTSNPLGSDSTLLGEAVLADLTSVTTQTTLGGTNSGAAPGQAANGSHYAITLPPQTASYVVQTWGKSQAEVLKVVKSVLANAPKRAEQIQTRAGAPERSRYTTFVTSPPQATELPPQSKVKLFLAVMAVGIIAGAALSLLVDRLVARRLEMPKVPRAPRRKRDEPAAEDQDDQTLVSSRRDDKPAVASDNDETMAGRPEDKFAPARVRLPKERDKEKEKKAAPRANGAPVIGASDDTSDDDAPDMYDELLMGRRSRRP</sequence>
<keyword evidence="2" id="KW-0812">Transmembrane</keyword>
<dbReference type="KEGG" id="lmoi:VV02_08790"/>